<keyword evidence="1" id="KW-1133">Transmembrane helix</keyword>
<dbReference type="Gene3D" id="3.30.700.10">
    <property type="entry name" value="Glycoprotein, Type 4 Pilin"/>
    <property type="match status" value="1"/>
</dbReference>
<name>K2AY75_9BACT</name>
<accession>K2AY75</accession>
<dbReference type="SUPFAM" id="SSF54523">
    <property type="entry name" value="Pili subunits"/>
    <property type="match status" value="1"/>
</dbReference>
<dbReference type="InterPro" id="IPR012902">
    <property type="entry name" value="N_methyl_site"/>
</dbReference>
<evidence type="ECO:0000313" key="2">
    <source>
        <dbReference type="EMBL" id="EKD66711.1"/>
    </source>
</evidence>
<dbReference type="EMBL" id="AMFJ01021606">
    <property type="protein sequence ID" value="EKD66711.1"/>
    <property type="molecule type" value="Genomic_DNA"/>
</dbReference>
<evidence type="ECO:0008006" key="3">
    <source>
        <dbReference type="Google" id="ProtNLM"/>
    </source>
</evidence>
<organism evidence="2">
    <name type="scientific">uncultured bacterium</name>
    <name type="common">gcode 4</name>
    <dbReference type="NCBI Taxonomy" id="1234023"/>
    <lineage>
        <taxon>Bacteria</taxon>
        <taxon>environmental samples</taxon>
    </lineage>
</organism>
<reference evidence="2" key="1">
    <citation type="journal article" date="2012" name="Science">
        <title>Fermentation, hydrogen, and sulfur metabolism in multiple uncultivated bacterial phyla.</title>
        <authorList>
            <person name="Wrighton K.C."/>
            <person name="Thomas B.C."/>
            <person name="Sharon I."/>
            <person name="Miller C.S."/>
            <person name="Castelle C.J."/>
            <person name="VerBerkmoes N.C."/>
            <person name="Wilkins M.J."/>
            <person name="Hettich R.L."/>
            <person name="Lipton M.S."/>
            <person name="Williams K.H."/>
            <person name="Long P.E."/>
            <person name="Banfield J.F."/>
        </authorList>
    </citation>
    <scope>NUCLEOTIDE SEQUENCE [LARGE SCALE GENOMIC DNA]</scope>
</reference>
<comment type="caution">
    <text evidence="2">The sequence shown here is derived from an EMBL/GenBank/DDBJ whole genome shotgun (WGS) entry which is preliminary data.</text>
</comment>
<keyword evidence="1" id="KW-0812">Transmembrane</keyword>
<feature type="transmembrane region" description="Helical" evidence="1">
    <location>
        <begin position="12"/>
        <end position="39"/>
    </location>
</feature>
<dbReference type="AlphaFoldDB" id="K2AY75"/>
<dbReference type="NCBIfam" id="TIGR02532">
    <property type="entry name" value="IV_pilin_GFxxxE"/>
    <property type="match status" value="1"/>
</dbReference>
<proteinExistence type="predicted"/>
<protein>
    <recommendedName>
        <fullName evidence="3">Type II secretion system protein GspG C-terminal domain-containing protein</fullName>
    </recommendedName>
</protein>
<dbReference type="InterPro" id="IPR045584">
    <property type="entry name" value="Pilin-like"/>
</dbReference>
<evidence type="ECO:0000256" key="1">
    <source>
        <dbReference type="SAM" id="Phobius"/>
    </source>
</evidence>
<gene>
    <name evidence="2" type="ORF">ACD_49C00020G0001</name>
</gene>
<sequence length="133" mass="15754">MKPLNKKPNYKWFTLVELIVVISILAILGTIAFLSFWWFSSKARDWSRISDTMSLSKWIELYSVKSGYYPKPEWTLTEWTINSTVVAYKWEIQDQVSSLAKISKTPKDPLSNNYYIYWTTLDYKQYQIATTLE</sequence>
<feature type="non-terminal residue" evidence="2">
    <location>
        <position position="133"/>
    </location>
</feature>
<keyword evidence="1" id="KW-0472">Membrane</keyword>